<protein>
    <submittedName>
        <fullName evidence="1">Uncharacterized protein</fullName>
    </submittedName>
</protein>
<name>A0ACC0VUM5_9STRA</name>
<keyword evidence="2" id="KW-1185">Reference proteome</keyword>
<sequence>MTTDHYAPVHTVSEQPIAKRNMRFYEQAHLRIGSLLLFSIAPQGFGQNIGADGCIDASVHTVSEQPMAQSNMRYHEQAHLRIVSLLLFSIDLQGFGRDILITRSARQFARVV</sequence>
<organism evidence="1 2">
    <name type="scientific">Peronosclerospora sorghi</name>
    <dbReference type="NCBI Taxonomy" id="230839"/>
    <lineage>
        <taxon>Eukaryota</taxon>
        <taxon>Sar</taxon>
        <taxon>Stramenopiles</taxon>
        <taxon>Oomycota</taxon>
        <taxon>Peronosporomycetes</taxon>
        <taxon>Peronosporales</taxon>
        <taxon>Peronosporaceae</taxon>
        <taxon>Peronosclerospora</taxon>
    </lineage>
</organism>
<dbReference type="Proteomes" id="UP001163321">
    <property type="component" value="Chromosome 6"/>
</dbReference>
<accession>A0ACC0VUM5</accession>
<comment type="caution">
    <text evidence="1">The sequence shown here is derived from an EMBL/GenBank/DDBJ whole genome shotgun (WGS) entry which is preliminary data.</text>
</comment>
<dbReference type="EMBL" id="CM047585">
    <property type="protein sequence ID" value="KAI9910192.1"/>
    <property type="molecule type" value="Genomic_DNA"/>
</dbReference>
<evidence type="ECO:0000313" key="1">
    <source>
        <dbReference type="EMBL" id="KAI9910192.1"/>
    </source>
</evidence>
<gene>
    <name evidence="1" type="ORF">PsorP6_010704</name>
</gene>
<proteinExistence type="predicted"/>
<reference evidence="1 2" key="1">
    <citation type="journal article" date="2022" name="bioRxiv">
        <title>The genome of the oomycete Peronosclerospora sorghi, a cosmopolitan pathogen of maize and sorghum, is inflated with dispersed pseudogenes.</title>
        <authorList>
            <person name="Fletcher K."/>
            <person name="Martin F."/>
            <person name="Isakeit T."/>
            <person name="Cavanaugh K."/>
            <person name="Magill C."/>
            <person name="Michelmore R."/>
        </authorList>
    </citation>
    <scope>NUCLEOTIDE SEQUENCE [LARGE SCALE GENOMIC DNA]</scope>
    <source>
        <strain evidence="1">P6</strain>
    </source>
</reference>
<evidence type="ECO:0000313" key="2">
    <source>
        <dbReference type="Proteomes" id="UP001163321"/>
    </source>
</evidence>